<sequence length="605" mass="68062">MGMCNSPLIYFSKDMIHSFHIPVLGLAYSVDTPVKVAPLGISSVASIVDDVLLERMRAYYATREGWAFEAIPDKQENFRAKRVTAYLNLMWRLVKERFEQVKMEALSDGGQLMRYFELLPEQSFLKLLYRKWQVMEEGEEKNLLEREMKGRMEHGSVDVNIMAKVDKLNLTSTGEIATSDALESLKGFAESELESSVVLSAGMNPRLFSYLESFPDFFPDENGNLKKKVILKVSDYRSALIQAKFLGKKGIWVSEFRIESGLNCGGHAFATEGLLLGPILEEFKEKREELRQELFALYLKALAGEESGCLKIPETKISVQGGIGTAAENSFLLEHYLLDATGWGSPFLLVPEAVNVDEQTLGMLAHAKKEDFYVSGASPLGVPFNNFRPSGAEKQRLERIAKGKPGSPCTKKYLVSNTEFTKEPICTASRKYQELKLNALKKAGLTDAEYARQASDVMEKLCLCEGLVTSAYLKLGISKKMNTSEVAICPGPNLAYFSGVFSLDEMVGHIYGKLDVLRQAGRPNMFINELNLYFDYLKKEIEINVLSMNEKKVKYLNRFREQMQNGISYYKGLIPRIANQTEAYRLKMMEELGEVELRLAGLTIG</sequence>
<proteinExistence type="predicted"/>
<dbReference type="Proteomes" id="UP001501508">
    <property type="component" value="Unassembled WGS sequence"/>
</dbReference>
<dbReference type="EMBL" id="BAABEY010000020">
    <property type="protein sequence ID" value="GAA4439259.1"/>
    <property type="molecule type" value="Genomic_DNA"/>
</dbReference>
<protein>
    <submittedName>
        <fullName evidence="1">Uncharacterized protein</fullName>
    </submittedName>
</protein>
<reference evidence="2" key="1">
    <citation type="journal article" date="2019" name="Int. J. Syst. Evol. Microbiol.">
        <title>The Global Catalogue of Microorganisms (GCM) 10K type strain sequencing project: providing services to taxonomists for standard genome sequencing and annotation.</title>
        <authorList>
            <consortium name="The Broad Institute Genomics Platform"/>
            <consortium name="The Broad Institute Genome Sequencing Center for Infectious Disease"/>
            <person name="Wu L."/>
            <person name="Ma J."/>
        </authorList>
    </citation>
    <scope>NUCLEOTIDE SEQUENCE [LARGE SCALE GENOMIC DNA]</scope>
    <source>
        <strain evidence="2">JCM 31920</strain>
    </source>
</reference>
<keyword evidence="2" id="KW-1185">Reference proteome</keyword>
<organism evidence="1 2">
    <name type="scientific">Ravibacter arvi</name>
    <dbReference type="NCBI Taxonomy" id="2051041"/>
    <lineage>
        <taxon>Bacteria</taxon>
        <taxon>Pseudomonadati</taxon>
        <taxon>Bacteroidota</taxon>
        <taxon>Cytophagia</taxon>
        <taxon>Cytophagales</taxon>
        <taxon>Spirosomataceae</taxon>
        <taxon>Ravibacter</taxon>
    </lineage>
</organism>
<accession>A0ABP8LYC8</accession>
<name>A0ABP8LYC8_9BACT</name>
<evidence type="ECO:0000313" key="2">
    <source>
        <dbReference type="Proteomes" id="UP001501508"/>
    </source>
</evidence>
<comment type="caution">
    <text evidence="1">The sequence shown here is derived from an EMBL/GenBank/DDBJ whole genome shotgun (WGS) entry which is preliminary data.</text>
</comment>
<evidence type="ECO:0000313" key="1">
    <source>
        <dbReference type="EMBL" id="GAA4439259.1"/>
    </source>
</evidence>
<gene>
    <name evidence="1" type="ORF">GCM10023091_21180</name>
</gene>